<protein>
    <recommendedName>
        <fullName evidence="4">Mce/MlaD domain-containing protein</fullName>
    </recommendedName>
</protein>
<dbReference type="PANTHER" id="PTHR33371">
    <property type="entry name" value="INTERMEMBRANE PHOSPHOLIPID TRANSPORT SYSTEM BINDING PROTEIN MLAD-RELATED"/>
    <property type="match status" value="1"/>
</dbReference>
<dbReference type="AlphaFoldDB" id="A0A833LXJ5"/>
<evidence type="ECO:0000256" key="1">
    <source>
        <dbReference type="SAM" id="Phobius"/>
    </source>
</evidence>
<gene>
    <name evidence="2" type="ORF">F9K24_08470</name>
</gene>
<evidence type="ECO:0000313" key="2">
    <source>
        <dbReference type="EMBL" id="KAB2932894.1"/>
    </source>
</evidence>
<keyword evidence="1" id="KW-0472">Membrane</keyword>
<organism evidence="2 3">
    <name type="scientific">Leptonema illini</name>
    <dbReference type="NCBI Taxonomy" id="183"/>
    <lineage>
        <taxon>Bacteria</taxon>
        <taxon>Pseudomonadati</taxon>
        <taxon>Spirochaetota</taxon>
        <taxon>Spirochaetia</taxon>
        <taxon>Leptospirales</taxon>
        <taxon>Leptospiraceae</taxon>
        <taxon>Leptonema</taxon>
    </lineage>
</organism>
<dbReference type="EMBL" id="WBUI01000007">
    <property type="protein sequence ID" value="KAB2932894.1"/>
    <property type="molecule type" value="Genomic_DNA"/>
</dbReference>
<accession>A0A833LXJ5</accession>
<comment type="caution">
    <text evidence="2">The sequence shown here is derived from an EMBL/GenBank/DDBJ whole genome shotgun (WGS) entry which is preliminary data.</text>
</comment>
<name>A0A833LXJ5_9LEPT</name>
<feature type="transmembrane region" description="Helical" evidence="1">
    <location>
        <begin position="12"/>
        <end position="30"/>
    </location>
</feature>
<evidence type="ECO:0000313" key="3">
    <source>
        <dbReference type="Proteomes" id="UP000460298"/>
    </source>
</evidence>
<dbReference type="InterPro" id="IPR052336">
    <property type="entry name" value="MlaD_Phospholipid_Transporter"/>
</dbReference>
<keyword evidence="1" id="KW-0812">Transmembrane</keyword>
<proteinExistence type="predicted"/>
<reference evidence="2 3" key="1">
    <citation type="submission" date="2019-10" db="EMBL/GenBank/DDBJ databases">
        <title>Extracellular Electron Transfer in a Candidatus Methanoperedens spp. Enrichment Culture.</title>
        <authorList>
            <person name="Berger S."/>
            <person name="Rangel Shaw D."/>
            <person name="Berben T."/>
            <person name="In 'T Zandt M."/>
            <person name="Frank J."/>
            <person name="Reimann J."/>
            <person name="Jetten M.S.M."/>
            <person name="Welte C.U."/>
        </authorList>
    </citation>
    <scope>NUCLEOTIDE SEQUENCE [LARGE SCALE GENOMIC DNA]</scope>
    <source>
        <strain evidence="2">SB12</strain>
    </source>
</reference>
<evidence type="ECO:0008006" key="4">
    <source>
        <dbReference type="Google" id="ProtNLM"/>
    </source>
</evidence>
<sequence length="270" mass="30085">MRENWKEAAFGMFFWVAMILLFVQTIVLPAEKDRLARIYMPVILKSAQGLREGSRVTVLGVDKGTVLHLTYLPVDRIGRIITEEDIGSGRQQGQKVLAILHMNDPVELRPDYRISTRYTTVISDKVVDIHPGNGPVADIMPVSYLSPNEVFYLMKHGRISLAGKTIPEAQNFDDPLTAVADVLSENRIALRHVIRNTREITDKINKGHGTIAALINDDRLMLGLEETLLEADGLVRDGRDLYESLRESRASIDLMEGYLIPVISVAAGAP</sequence>
<keyword evidence="1" id="KW-1133">Transmembrane helix</keyword>
<dbReference type="Proteomes" id="UP000460298">
    <property type="component" value="Unassembled WGS sequence"/>
</dbReference>
<dbReference type="PANTHER" id="PTHR33371:SF4">
    <property type="entry name" value="INTERMEMBRANE PHOSPHOLIPID TRANSPORT SYSTEM BINDING PROTEIN MLAD"/>
    <property type="match status" value="1"/>
</dbReference>